<dbReference type="GO" id="GO:0030246">
    <property type="term" value="F:carbohydrate binding"/>
    <property type="evidence" value="ECO:0007669"/>
    <property type="project" value="TreeGrafter"/>
</dbReference>
<dbReference type="Gene3D" id="3.40.50.2300">
    <property type="match status" value="2"/>
</dbReference>
<dbReference type="eggNOG" id="COG1879">
    <property type="taxonomic scope" value="Bacteria"/>
</dbReference>
<dbReference type="PANTHER" id="PTHR30036:SF7">
    <property type="entry name" value="ABC TRANSPORTER PERIPLASMIC-BINDING PROTEIN YPHF"/>
    <property type="match status" value="1"/>
</dbReference>
<dbReference type="EMBL" id="CP001843">
    <property type="protein sequence ID" value="AEF86937.1"/>
    <property type="molecule type" value="Genomic_DNA"/>
</dbReference>
<dbReference type="KEGG" id="tpi:TREPR_1052"/>
<evidence type="ECO:0000313" key="6">
    <source>
        <dbReference type="Proteomes" id="UP000009223"/>
    </source>
</evidence>
<evidence type="ECO:0000313" key="5">
    <source>
        <dbReference type="EMBL" id="AEF86937.1"/>
    </source>
</evidence>
<comment type="similarity">
    <text evidence="2">Belongs to the bacterial solute-binding protein 2 family.</text>
</comment>
<dbReference type="SUPFAM" id="SSF53822">
    <property type="entry name" value="Periplasmic binding protein-like I"/>
    <property type="match status" value="1"/>
</dbReference>
<dbReference type="InterPro" id="IPR025997">
    <property type="entry name" value="SBP_2_dom"/>
</dbReference>
<dbReference type="GO" id="GO:0030288">
    <property type="term" value="C:outer membrane-bounded periplasmic space"/>
    <property type="evidence" value="ECO:0007669"/>
    <property type="project" value="TreeGrafter"/>
</dbReference>
<sequence>MRKCIISGLIAACLIAFIAAGCSKGSGAKPAQAGDITVVFVPKVTGNAFFEAANQGAQAYAAKNGFKIRYDGSPEAAIDKQIDIINRAIEEKAAAICISALDAKALDPVLKKAMAAGIKVTTWDSDVSGDARQIMVSQGTPDQLGKMLVEMGAKGLSKRGLNLKGPVNYVWHYSQATVTDQNSWQAAGEAYIQATYPNWKNVEAKNYYSDQDPVKAIAVGEEILKAHPGIDLIICNDSTSLPGQAQAAKNLGFNAANLTITGFASPNAMRDFSKAGIIDRWGLWDCQVQGALGCYLAWQLAIGKQLRVGDRVDVPDIGTVELMPNTVLDPGAYTSPVSAVVLLPDRTEFTISNVDNYDF</sequence>
<dbReference type="STRING" id="545694.TREPR_1052"/>
<dbReference type="Pfam" id="PF13407">
    <property type="entry name" value="Peripla_BP_4"/>
    <property type="match status" value="1"/>
</dbReference>
<reference evidence="6" key="1">
    <citation type="submission" date="2009-12" db="EMBL/GenBank/DDBJ databases">
        <title>Complete sequence of Treponema primitia strain ZAS-2.</title>
        <authorList>
            <person name="Tetu S.G."/>
            <person name="Matson E."/>
            <person name="Ren Q."/>
            <person name="Seshadri R."/>
            <person name="Elbourne L."/>
            <person name="Hassan K.A."/>
            <person name="Durkin A."/>
            <person name="Radune D."/>
            <person name="Mohamoud Y."/>
            <person name="Shay R."/>
            <person name="Jin S."/>
            <person name="Zhang X."/>
            <person name="Lucey K."/>
            <person name="Ballor N.R."/>
            <person name="Ottesen E."/>
            <person name="Rosenthal R."/>
            <person name="Allen A."/>
            <person name="Leadbetter J.R."/>
            <person name="Paulsen I.T."/>
        </authorList>
    </citation>
    <scope>NUCLEOTIDE SEQUENCE [LARGE SCALE GENOMIC DNA]</scope>
    <source>
        <strain evidence="6">ATCC BAA-887 / DSM 12427 / ZAS-2</strain>
    </source>
</reference>
<dbReference type="Proteomes" id="UP000009223">
    <property type="component" value="Chromosome"/>
</dbReference>
<name>F5YHM6_TREPZ</name>
<proteinExistence type="inferred from homology"/>
<evidence type="ECO:0000256" key="3">
    <source>
        <dbReference type="SAM" id="SignalP"/>
    </source>
</evidence>
<dbReference type="RefSeq" id="WP_015709015.1">
    <property type="nucleotide sequence ID" value="NC_015578.1"/>
</dbReference>
<dbReference type="PANTHER" id="PTHR30036">
    <property type="entry name" value="D-XYLOSE-BINDING PERIPLASMIC PROTEIN"/>
    <property type="match status" value="1"/>
</dbReference>
<evidence type="ECO:0000256" key="2">
    <source>
        <dbReference type="ARBA" id="ARBA00007639"/>
    </source>
</evidence>
<accession>F5YHM6</accession>
<reference evidence="5 6" key="2">
    <citation type="journal article" date="2011" name="ISME J.">
        <title>RNA-seq reveals cooperative metabolic interactions between two termite-gut spirochete species in co-culture.</title>
        <authorList>
            <person name="Rosenthal A.Z."/>
            <person name="Matson E.G."/>
            <person name="Eldar A."/>
            <person name="Leadbetter J.R."/>
        </authorList>
    </citation>
    <scope>NUCLEOTIDE SEQUENCE [LARGE SCALE GENOMIC DNA]</scope>
    <source>
        <strain evidence="6">ATCC BAA-887 / DSM 12427 / ZAS-2</strain>
    </source>
</reference>
<feature type="chain" id="PRO_5003331883" evidence="3">
    <location>
        <begin position="29"/>
        <end position="359"/>
    </location>
</feature>
<evidence type="ECO:0000256" key="1">
    <source>
        <dbReference type="ARBA" id="ARBA00004196"/>
    </source>
</evidence>
<dbReference type="InterPro" id="IPR050555">
    <property type="entry name" value="Bact_Solute-Bind_Prot2"/>
</dbReference>
<keyword evidence="6" id="KW-1185">Reference proteome</keyword>
<feature type="signal peptide" evidence="3">
    <location>
        <begin position="1"/>
        <end position="28"/>
    </location>
</feature>
<dbReference type="AlphaFoldDB" id="F5YHM6"/>
<dbReference type="OrthoDB" id="9795981at2"/>
<organism evidence="5 6">
    <name type="scientific">Treponema primitia (strain ATCC BAA-887 / DSM 12427 / ZAS-2)</name>
    <dbReference type="NCBI Taxonomy" id="545694"/>
    <lineage>
        <taxon>Bacteria</taxon>
        <taxon>Pseudomonadati</taxon>
        <taxon>Spirochaetota</taxon>
        <taxon>Spirochaetia</taxon>
        <taxon>Spirochaetales</taxon>
        <taxon>Treponemataceae</taxon>
        <taxon>Treponema</taxon>
    </lineage>
</organism>
<dbReference type="HOGENOM" id="CLU_037628_3_0_12"/>
<comment type="subcellular location">
    <subcellularLocation>
        <location evidence="1">Cell envelope</location>
    </subcellularLocation>
</comment>
<dbReference type="PROSITE" id="PS51257">
    <property type="entry name" value="PROKAR_LIPOPROTEIN"/>
    <property type="match status" value="1"/>
</dbReference>
<evidence type="ECO:0000259" key="4">
    <source>
        <dbReference type="Pfam" id="PF13407"/>
    </source>
</evidence>
<dbReference type="InterPro" id="IPR028082">
    <property type="entry name" value="Peripla_BP_I"/>
</dbReference>
<gene>
    <name evidence="5" type="ordered locus">TREPR_1052</name>
</gene>
<keyword evidence="3" id="KW-0732">Signal</keyword>
<protein>
    <submittedName>
        <fullName evidence="5">Putative lipoprotein</fullName>
    </submittedName>
</protein>
<keyword evidence="5" id="KW-0449">Lipoprotein</keyword>
<feature type="domain" description="Periplasmic binding protein" evidence="4">
    <location>
        <begin position="38"/>
        <end position="305"/>
    </location>
</feature>